<gene>
    <name evidence="2" type="ORF">FNH08_42435</name>
</gene>
<dbReference type="AlphaFoldDB" id="A0A5N8XW27"/>
<dbReference type="EMBL" id="VJZC01000597">
    <property type="protein sequence ID" value="MPY63583.1"/>
    <property type="molecule type" value="Genomic_DNA"/>
</dbReference>
<evidence type="ECO:0000256" key="1">
    <source>
        <dbReference type="SAM" id="Phobius"/>
    </source>
</evidence>
<proteinExistence type="predicted"/>
<protein>
    <submittedName>
        <fullName evidence="2">WD40 repeat domain-containing protein</fullName>
    </submittedName>
</protein>
<keyword evidence="1" id="KW-0472">Membrane</keyword>
<organism evidence="2 3">
    <name type="scientific">Streptomyces spongiae</name>
    <dbReference type="NCBI Taxonomy" id="565072"/>
    <lineage>
        <taxon>Bacteria</taxon>
        <taxon>Bacillati</taxon>
        <taxon>Actinomycetota</taxon>
        <taxon>Actinomycetes</taxon>
        <taxon>Kitasatosporales</taxon>
        <taxon>Streptomycetaceae</taxon>
        <taxon>Streptomyces</taxon>
    </lineage>
</organism>
<feature type="non-terminal residue" evidence="2">
    <location>
        <position position="1"/>
    </location>
</feature>
<sequence>SEDAQGGGGDGVSSGFKTGALAVGAALVVLWGLKRLLRRPS</sequence>
<dbReference type="Proteomes" id="UP000400924">
    <property type="component" value="Unassembled WGS sequence"/>
</dbReference>
<evidence type="ECO:0000313" key="2">
    <source>
        <dbReference type="EMBL" id="MPY63583.1"/>
    </source>
</evidence>
<keyword evidence="1" id="KW-0812">Transmembrane</keyword>
<evidence type="ECO:0000313" key="3">
    <source>
        <dbReference type="Proteomes" id="UP000400924"/>
    </source>
</evidence>
<comment type="caution">
    <text evidence="2">The sequence shown here is derived from an EMBL/GenBank/DDBJ whole genome shotgun (WGS) entry which is preliminary data.</text>
</comment>
<keyword evidence="3" id="KW-1185">Reference proteome</keyword>
<name>A0A5N8XW27_9ACTN</name>
<accession>A0A5N8XW27</accession>
<keyword evidence="1" id="KW-1133">Transmembrane helix</keyword>
<feature type="transmembrane region" description="Helical" evidence="1">
    <location>
        <begin position="15"/>
        <end position="33"/>
    </location>
</feature>
<reference evidence="2 3" key="1">
    <citation type="submission" date="2019-07" db="EMBL/GenBank/DDBJ databases">
        <title>New species of Amycolatopsis and Streptomyces.</title>
        <authorList>
            <person name="Duangmal K."/>
            <person name="Teo W.F.A."/>
            <person name="Lipun K."/>
        </authorList>
    </citation>
    <scope>NUCLEOTIDE SEQUENCE [LARGE SCALE GENOMIC DNA]</scope>
    <source>
        <strain evidence="2 3">NBRC 106415</strain>
    </source>
</reference>